<comment type="caution">
    <text evidence="3">The sequence shown here is derived from an EMBL/GenBank/DDBJ whole genome shotgun (WGS) entry which is preliminary data.</text>
</comment>
<evidence type="ECO:0000256" key="2">
    <source>
        <dbReference type="SAM" id="SignalP"/>
    </source>
</evidence>
<proteinExistence type="predicted"/>
<feature type="signal peptide" evidence="2">
    <location>
        <begin position="1"/>
        <end position="20"/>
    </location>
</feature>
<name>A0A7J6SRZ9_PEROL</name>
<keyword evidence="2" id="KW-0732">Signal</keyword>
<gene>
    <name evidence="3" type="ORF">FOZ63_004070</name>
</gene>
<feature type="compositionally biased region" description="Low complexity" evidence="1">
    <location>
        <begin position="72"/>
        <end position="86"/>
    </location>
</feature>
<keyword evidence="4" id="KW-1185">Reference proteome</keyword>
<protein>
    <recommendedName>
        <fullName evidence="5">Secreted protein</fullName>
    </recommendedName>
</protein>
<dbReference type="AlphaFoldDB" id="A0A7J6SRZ9"/>
<evidence type="ECO:0000313" key="4">
    <source>
        <dbReference type="Proteomes" id="UP000553632"/>
    </source>
</evidence>
<accession>A0A7J6SRZ9</accession>
<dbReference type="Proteomes" id="UP000553632">
    <property type="component" value="Unassembled WGS sequence"/>
</dbReference>
<dbReference type="EMBL" id="JABANO010016101">
    <property type="protein sequence ID" value="KAF4735734.1"/>
    <property type="molecule type" value="Genomic_DNA"/>
</dbReference>
<sequence length="211" mass="22172">MTIIMAPVRLATIVASMALGGPSPPVTPAPSAPTDDSKNLRSWWPVMEGMIEHQLAVEGAAGRDPVLFPNGTSTTTTEVSATMAPTSGPEDEPTTSGLGGESEGTSSGSWQASRIGWGEIVLLGLHTSTTTQTSATFAPTNGPEVGSTASGLRLVAYEGRVTLREWEVFLQLLATSRRSWRQGVAGLSHCGGCVARLSSPLIIYYYLHEDV</sequence>
<evidence type="ECO:0000256" key="1">
    <source>
        <dbReference type="SAM" id="MobiDB-lite"/>
    </source>
</evidence>
<evidence type="ECO:0008006" key="5">
    <source>
        <dbReference type="Google" id="ProtNLM"/>
    </source>
</evidence>
<reference evidence="3 4" key="1">
    <citation type="submission" date="2020-04" db="EMBL/GenBank/DDBJ databases">
        <title>Perkinsus olseni comparative genomics.</title>
        <authorList>
            <person name="Bogema D.R."/>
        </authorList>
    </citation>
    <scope>NUCLEOTIDE SEQUENCE [LARGE SCALE GENOMIC DNA]</scope>
    <source>
        <strain evidence="3 4">ATCC PRA-207</strain>
    </source>
</reference>
<feature type="chain" id="PRO_5029653386" description="Secreted protein" evidence="2">
    <location>
        <begin position="21"/>
        <end position="211"/>
    </location>
</feature>
<organism evidence="3 4">
    <name type="scientific">Perkinsus olseni</name>
    <name type="common">Perkinsus atlanticus</name>
    <dbReference type="NCBI Taxonomy" id="32597"/>
    <lineage>
        <taxon>Eukaryota</taxon>
        <taxon>Sar</taxon>
        <taxon>Alveolata</taxon>
        <taxon>Perkinsozoa</taxon>
        <taxon>Perkinsea</taxon>
        <taxon>Perkinsida</taxon>
        <taxon>Perkinsidae</taxon>
        <taxon>Perkinsus</taxon>
    </lineage>
</organism>
<feature type="region of interest" description="Disordered" evidence="1">
    <location>
        <begin position="68"/>
        <end position="110"/>
    </location>
</feature>
<evidence type="ECO:0000313" key="3">
    <source>
        <dbReference type="EMBL" id="KAF4735734.1"/>
    </source>
</evidence>